<dbReference type="AlphaFoldDB" id="A0A7K9DPW2"/>
<comment type="caution">
    <text evidence="2">The sequence shown here is derived from an EMBL/GenBank/DDBJ whole genome shotgun (WGS) entry which is preliminary data.</text>
</comment>
<dbReference type="EMBL" id="VWZJ01012925">
    <property type="protein sequence ID" value="NXG66262.1"/>
    <property type="molecule type" value="Genomic_DNA"/>
</dbReference>
<feature type="region of interest" description="Disordered" evidence="1">
    <location>
        <begin position="57"/>
        <end position="81"/>
    </location>
</feature>
<sequence length="81" mass="9123">VCLTCCSRDLLVRIDQICHQKRIKFFAGDVFGFHGFTFADLGDHEFVEEKTKVTKVSSGLEDGPDTKKVKLDPSETTMVKK</sequence>
<gene>
    <name evidence="2" type="primary">Sae1</name>
    <name evidence="2" type="ORF">HEMCOM_R02704</name>
</gene>
<reference evidence="2 3" key="1">
    <citation type="submission" date="2019-09" db="EMBL/GenBank/DDBJ databases">
        <title>Bird 10,000 Genomes (B10K) Project - Family phase.</title>
        <authorList>
            <person name="Zhang G."/>
        </authorList>
    </citation>
    <scope>NUCLEOTIDE SEQUENCE [LARGE SCALE GENOMIC DNA]</scope>
    <source>
        <strain evidence="2">B10K-DU-001-23</strain>
        <tissue evidence="2">Muscle</tissue>
    </source>
</reference>
<dbReference type="OrthoDB" id="412647at2759"/>
<feature type="non-terminal residue" evidence="2">
    <location>
        <position position="81"/>
    </location>
</feature>
<proteinExistence type="predicted"/>
<dbReference type="GO" id="GO:0008641">
    <property type="term" value="F:ubiquitin-like modifier activating enzyme activity"/>
    <property type="evidence" value="ECO:0007669"/>
    <property type="project" value="InterPro"/>
</dbReference>
<organism evidence="2 3">
    <name type="scientific">Hemiprocne comata</name>
    <dbReference type="NCBI Taxonomy" id="243314"/>
    <lineage>
        <taxon>Eukaryota</taxon>
        <taxon>Metazoa</taxon>
        <taxon>Chordata</taxon>
        <taxon>Craniata</taxon>
        <taxon>Vertebrata</taxon>
        <taxon>Euteleostomi</taxon>
        <taxon>Archelosauria</taxon>
        <taxon>Archosauria</taxon>
        <taxon>Dinosauria</taxon>
        <taxon>Saurischia</taxon>
        <taxon>Theropoda</taxon>
        <taxon>Coelurosauria</taxon>
        <taxon>Aves</taxon>
        <taxon>Neognathae</taxon>
        <taxon>Neoaves</taxon>
        <taxon>Strisores</taxon>
        <taxon>Apodiformes</taxon>
        <taxon>Apodidae</taxon>
        <taxon>Hemiprocninae</taxon>
        <taxon>Hemiprocne</taxon>
    </lineage>
</organism>
<evidence type="ECO:0000313" key="2">
    <source>
        <dbReference type="EMBL" id="NXG66262.1"/>
    </source>
</evidence>
<evidence type="ECO:0000256" key="1">
    <source>
        <dbReference type="SAM" id="MobiDB-lite"/>
    </source>
</evidence>
<dbReference type="InterPro" id="IPR035985">
    <property type="entry name" value="Ubiquitin-activating_enz"/>
</dbReference>
<feature type="non-terminal residue" evidence="2">
    <location>
        <position position="1"/>
    </location>
</feature>
<feature type="compositionally biased region" description="Basic and acidic residues" evidence="1">
    <location>
        <begin position="64"/>
        <end position="73"/>
    </location>
</feature>
<protein>
    <submittedName>
        <fullName evidence="2">SAE1 enzyme</fullName>
    </submittedName>
</protein>
<accession>A0A7K9DPW2</accession>
<dbReference type="SUPFAM" id="SSF69572">
    <property type="entry name" value="Activating enzymes of the ubiquitin-like proteins"/>
    <property type="match status" value="1"/>
</dbReference>
<name>A0A7K9DPW2_9AVES</name>
<dbReference type="Proteomes" id="UP000518305">
    <property type="component" value="Unassembled WGS sequence"/>
</dbReference>
<evidence type="ECO:0000313" key="3">
    <source>
        <dbReference type="Proteomes" id="UP000518305"/>
    </source>
</evidence>
<keyword evidence="3" id="KW-1185">Reference proteome</keyword>
<dbReference type="Gene3D" id="3.40.50.12550">
    <property type="entry name" value="Ubiquitin-activating enzyme E1, inactive adenylation domain, subdomain 2"/>
    <property type="match status" value="1"/>
</dbReference>